<evidence type="ECO:0000256" key="5">
    <source>
        <dbReference type="ARBA" id="ARBA00022741"/>
    </source>
</evidence>
<evidence type="ECO:0000256" key="9">
    <source>
        <dbReference type="ARBA" id="ARBA00031356"/>
    </source>
</evidence>
<protein>
    <recommendedName>
        <fullName evidence="3">GMP synthase [glutamine-hydrolyzing]</fullName>
        <ecNumber evidence="2">6.3.5.2</ecNumber>
    </recommendedName>
    <alternativeName>
        <fullName evidence="9">Glutamine amidotransferase</fullName>
    </alternativeName>
</protein>
<dbReference type="Gene3D" id="3.30.300.10">
    <property type="match status" value="1"/>
</dbReference>
<dbReference type="PANTHER" id="PTHR11922">
    <property type="entry name" value="GMP SYNTHASE-RELATED"/>
    <property type="match status" value="1"/>
</dbReference>
<dbReference type="InterPro" id="IPR029062">
    <property type="entry name" value="Class_I_gatase-like"/>
</dbReference>
<dbReference type="SUPFAM" id="SSF52317">
    <property type="entry name" value="Class I glutamine amidotransferase-like"/>
    <property type="match status" value="1"/>
</dbReference>
<evidence type="ECO:0000256" key="1">
    <source>
        <dbReference type="ARBA" id="ARBA00005153"/>
    </source>
</evidence>
<evidence type="ECO:0000256" key="8">
    <source>
        <dbReference type="ARBA" id="ARBA00022840"/>
    </source>
</evidence>
<dbReference type="EC" id="6.3.5.2" evidence="2"/>
<dbReference type="GO" id="GO:0003921">
    <property type="term" value="F:GMP synthase activity"/>
    <property type="evidence" value="ECO:0007669"/>
    <property type="project" value="InterPro"/>
</dbReference>
<comment type="caution">
    <text evidence="12">The sequence shown here is derived from an EMBL/GenBank/DDBJ whole genome shotgun (WGS) entry which is preliminary data.</text>
</comment>
<dbReference type="AlphaFoldDB" id="A0AAE0RZ79"/>
<dbReference type="FunFam" id="3.30.300.10:FF:000002">
    <property type="entry name" value="GMP synthase [glutamine-hydrolyzing]"/>
    <property type="match status" value="1"/>
</dbReference>
<dbReference type="InterPro" id="IPR025777">
    <property type="entry name" value="GMPS_ATP_PPase_dom"/>
</dbReference>
<proteinExistence type="predicted"/>
<reference evidence="12" key="3">
    <citation type="submission" date="2023-05" db="EMBL/GenBank/DDBJ databases">
        <authorList>
            <person name="Smith C.H."/>
        </authorList>
    </citation>
    <scope>NUCLEOTIDE SEQUENCE</scope>
    <source>
        <strain evidence="12">CHS0354</strain>
        <tissue evidence="12">Mantle</tissue>
    </source>
</reference>
<dbReference type="InterPro" id="IPR001674">
    <property type="entry name" value="GMP_synth_C"/>
</dbReference>
<dbReference type="Proteomes" id="UP001195483">
    <property type="component" value="Unassembled WGS sequence"/>
</dbReference>
<dbReference type="Gene3D" id="3.40.50.620">
    <property type="entry name" value="HUPs"/>
    <property type="match status" value="1"/>
</dbReference>
<evidence type="ECO:0000313" key="12">
    <source>
        <dbReference type="EMBL" id="KAK3582357.1"/>
    </source>
</evidence>
<dbReference type="NCBIfam" id="NF000848">
    <property type="entry name" value="PRK00074.1"/>
    <property type="match status" value="1"/>
</dbReference>
<dbReference type="SUPFAM" id="SSF52402">
    <property type="entry name" value="Adenine nucleotide alpha hydrolases-like"/>
    <property type="match status" value="1"/>
</dbReference>
<evidence type="ECO:0000256" key="7">
    <source>
        <dbReference type="ARBA" id="ARBA00022755"/>
    </source>
</evidence>
<dbReference type="EMBL" id="JAEAOA010001427">
    <property type="protein sequence ID" value="KAK3582357.1"/>
    <property type="molecule type" value="Genomic_DNA"/>
</dbReference>
<comment type="pathway">
    <text evidence="1">Purine metabolism; GMP biosynthesis; GMP from XMP (L-Gln route): step 1/1.</text>
</comment>
<feature type="domain" description="GMPS ATP-PPase" evidence="11">
    <location>
        <begin position="233"/>
        <end position="420"/>
    </location>
</feature>
<reference evidence="12" key="1">
    <citation type="journal article" date="2021" name="Genome Biol. Evol.">
        <title>A High-Quality Reference Genome for a Parasitic Bivalve with Doubly Uniparental Inheritance (Bivalvia: Unionida).</title>
        <authorList>
            <person name="Smith C.H."/>
        </authorList>
    </citation>
    <scope>NUCLEOTIDE SEQUENCE</scope>
    <source>
        <strain evidence="12">CHS0354</strain>
    </source>
</reference>
<evidence type="ECO:0000256" key="6">
    <source>
        <dbReference type="ARBA" id="ARBA00022749"/>
    </source>
</evidence>
<keyword evidence="7 10" id="KW-0658">Purine biosynthesis</keyword>
<feature type="binding site" evidence="10">
    <location>
        <begin position="260"/>
        <end position="266"/>
    </location>
    <ligand>
        <name>ATP</name>
        <dbReference type="ChEBI" id="CHEBI:30616"/>
    </ligand>
</feature>
<dbReference type="CDD" id="cd01997">
    <property type="entry name" value="GMP_synthase_C"/>
    <property type="match status" value="1"/>
</dbReference>
<dbReference type="GO" id="GO:0005829">
    <property type="term" value="C:cytosol"/>
    <property type="evidence" value="ECO:0007669"/>
    <property type="project" value="TreeGrafter"/>
</dbReference>
<dbReference type="PANTHER" id="PTHR11922:SF2">
    <property type="entry name" value="GMP SYNTHASE [GLUTAMINE-HYDROLYZING]"/>
    <property type="match status" value="1"/>
</dbReference>
<evidence type="ECO:0000313" key="13">
    <source>
        <dbReference type="Proteomes" id="UP001195483"/>
    </source>
</evidence>
<evidence type="ECO:0000256" key="4">
    <source>
        <dbReference type="ARBA" id="ARBA00022598"/>
    </source>
</evidence>
<keyword evidence="4" id="KW-0436">Ligase</keyword>
<dbReference type="Pfam" id="PF00958">
    <property type="entry name" value="GMP_synt_C"/>
    <property type="match status" value="1"/>
</dbReference>
<gene>
    <name evidence="12" type="ORF">CHS0354_023901</name>
</gene>
<dbReference type="SUPFAM" id="SSF54810">
    <property type="entry name" value="GMP synthetase C-terminal dimerisation domain"/>
    <property type="match status" value="1"/>
</dbReference>
<organism evidence="12 13">
    <name type="scientific">Potamilus streckersoni</name>
    <dbReference type="NCBI Taxonomy" id="2493646"/>
    <lineage>
        <taxon>Eukaryota</taxon>
        <taxon>Metazoa</taxon>
        <taxon>Spiralia</taxon>
        <taxon>Lophotrochozoa</taxon>
        <taxon>Mollusca</taxon>
        <taxon>Bivalvia</taxon>
        <taxon>Autobranchia</taxon>
        <taxon>Heteroconchia</taxon>
        <taxon>Palaeoheterodonta</taxon>
        <taxon>Unionida</taxon>
        <taxon>Unionoidea</taxon>
        <taxon>Unionidae</taxon>
        <taxon>Ambleminae</taxon>
        <taxon>Lampsilini</taxon>
        <taxon>Potamilus</taxon>
    </lineage>
</organism>
<reference evidence="12" key="2">
    <citation type="journal article" date="2021" name="Genome Biol. Evol.">
        <title>Developing a high-quality reference genome for a parasitic bivalve with doubly uniparental inheritance (Bivalvia: Unionida).</title>
        <authorList>
            <person name="Smith C.H."/>
        </authorList>
    </citation>
    <scope>NUCLEOTIDE SEQUENCE</scope>
    <source>
        <strain evidence="12">CHS0354</strain>
        <tissue evidence="12">Mantle</tissue>
    </source>
</reference>
<evidence type="ECO:0000256" key="2">
    <source>
        <dbReference type="ARBA" id="ARBA00012746"/>
    </source>
</evidence>
<name>A0AAE0RZ79_9BIVA</name>
<keyword evidence="8 10" id="KW-0067">ATP-binding</keyword>
<evidence type="ECO:0000256" key="10">
    <source>
        <dbReference type="PROSITE-ProRule" id="PRU00886"/>
    </source>
</evidence>
<keyword evidence="5 10" id="KW-0547">Nucleotide-binding</keyword>
<dbReference type="NCBIfam" id="TIGR00884">
    <property type="entry name" value="guaA_Cterm"/>
    <property type="match status" value="1"/>
</dbReference>
<evidence type="ECO:0000256" key="3">
    <source>
        <dbReference type="ARBA" id="ARBA00021562"/>
    </source>
</evidence>
<dbReference type="PROSITE" id="PS51553">
    <property type="entry name" value="GMPS_ATP_PPASE"/>
    <property type="match status" value="1"/>
</dbReference>
<dbReference type="GO" id="GO:0005524">
    <property type="term" value="F:ATP binding"/>
    <property type="evidence" value="ECO:0007669"/>
    <property type="project" value="UniProtKB-UniRule"/>
</dbReference>
<sequence length="545" mass="60848">MSSFPVSPETFFHRLTTVLPSLYKITSLFFLKIVHDTKFNSFSLTKELHLGGLHGPHATIFKENYCRRWISMSVLNKTGESQVTTSVSLPSVQTSTYMFSNRSYFCLSLPRRFYPNTHSNTSLTIGIEITTESLKHIKFINSNIPTKQVGVTCERCPDPSCVERAASYTNPTDLELLESEITNFIKDLTADKGICYGMHIIANHFKGSVNSSGQRQFGRAFLHIEGQSVLLSSCDRSEVWMSHEKITTSIKSEKAICAISGGVDSAVAAALVSKSIHSNLRCVFVDNGLLRKNEAEQVSDALQTLNLNLTVIKASSTFLTRLKGVADPERKRKIIGKTFIELFESKIKSEKFLIQGTLYPDVIESVNVLGPSQIIKSHHNVGGLPKRMKLKLFEPLRELFKDEVREVGKRLGLPSEILERHPFPGPGLAVRIIGEITKSKLNLLREVDEIFISELRSASLYHHIWQAFAVLLSTKSVGVMGDNRSYENVIALRAVNSIDGMTADWSKLPHDFLATVSTKIVNCVHGVNRVTYDISSKPPATIEWE</sequence>
<keyword evidence="6 10" id="KW-0332">GMP biosynthesis</keyword>
<evidence type="ECO:0000259" key="11">
    <source>
        <dbReference type="PROSITE" id="PS51553"/>
    </source>
</evidence>
<accession>A0AAE0RZ79</accession>
<keyword evidence="13" id="KW-1185">Reference proteome</keyword>
<dbReference type="InterPro" id="IPR014729">
    <property type="entry name" value="Rossmann-like_a/b/a_fold"/>
</dbReference>